<dbReference type="GO" id="GO:0005829">
    <property type="term" value="C:cytosol"/>
    <property type="evidence" value="ECO:0007669"/>
    <property type="project" value="TreeGrafter"/>
</dbReference>
<dbReference type="InterPro" id="IPR036873">
    <property type="entry name" value="Rhodanese-like_dom_sf"/>
</dbReference>
<dbReference type="Gene3D" id="3.40.50.720">
    <property type="entry name" value="NAD(P)-binding Rossmann-like Domain"/>
    <property type="match status" value="1"/>
</dbReference>
<dbReference type="SMART" id="SM00450">
    <property type="entry name" value="RHOD"/>
    <property type="match status" value="1"/>
</dbReference>
<dbReference type="GO" id="GO:0016779">
    <property type="term" value="F:nucleotidyltransferase activity"/>
    <property type="evidence" value="ECO:0007669"/>
    <property type="project" value="UniProtKB-KW"/>
</dbReference>
<dbReference type="EMBL" id="VFPS01000002">
    <property type="protein sequence ID" value="TQM98837.1"/>
    <property type="molecule type" value="Genomic_DNA"/>
</dbReference>
<dbReference type="InterPro" id="IPR000594">
    <property type="entry name" value="ThiF_NAD_FAD-bd"/>
</dbReference>
<dbReference type="Proteomes" id="UP000319804">
    <property type="component" value="Unassembled WGS sequence"/>
</dbReference>
<keyword evidence="3" id="KW-1185">Reference proteome</keyword>
<dbReference type="Pfam" id="PF00899">
    <property type="entry name" value="ThiF"/>
    <property type="match status" value="1"/>
</dbReference>
<dbReference type="PANTHER" id="PTHR10953:SF102">
    <property type="entry name" value="ADENYLYLTRANSFERASE AND SULFURTRANSFERASE MOCS3"/>
    <property type="match status" value="1"/>
</dbReference>
<dbReference type="InterPro" id="IPR001763">
    <property type="entry name" value="Rhodanese-like_dom"/>
</dbReference>
<dbReference type="PROSITE" id="PS50206">
    <property type="entry name" value="RHODANESE_3"/>
    <property type="match status" value="1"/>
</dbReference>
<evidence type="ECO:0000259" key="1">
    <source>
        <dbReference type="PROSITE" id="PS50206"/>
    </source>
</evidence>
<dbReference type="PANTHER" id="PTHR10953">
    <property type="entry name" value="UBIQUITIN-ACTIVATING ENZYME E1"/>
    <property type="match status" value="1"/>
</dbReference>
<dbReference type="CDD" id="cd00158">
    <property type="entry name" value="RHOD"/>
    <property type="match status" value="1"/>
</dbReference>
<dbReference type="GO" id="GO:0008641">
    <property type="term" value="F:ubiquitin-like modifier activating enzyme activity"/>
    <property type="evidence" value="ECO:0007669"/>
    <property type="project" value="InterPro"/>
</dbReference>
<dbReference type="InterPro" id="IPR045886">
    <property type="entry name" value="ThiF/MoeB/HesA"/>
</dbReference>
<dbReference type="Pfam" id="PF00581">
    <property type="entry name" value="Rhodanese"/>
    <property type="match status" value="1"/>
</dbReference>
<name>A0A543KUY0_9MICO</name>
<dbReference type="AlphaFoldDB" id="A0A543KUY0"/>
<dbReference type="GO" id="GO:0008146">
    <property type="term" value="F:sulfotransferase activity"/>
    <property type="evidence" value="ECO:0007669"/>
    <property type="project" value="TreeGrafter"/>
</dbReference>
<dbReference type="CDD" id="cd00757">
    <property type="entry name" value="ThiF_MoeB_HesA_family"/>
    <property type="match status" value="1"/>
</dbReference>
<dbReference type="InterPro" id="IPR035985">
    <property type="entry name" value="Ubiquitin-activating_enz"/>
</dbReference>
<dbReference type="Gene3D" id="3.40.250.10">
    <property type="entry name" value="Rhodanese-like domain"/>
    <property type="match status" value="1"/>
</dbReference>
<evidence type="ECO:0000313" key="2">
    <source>
        <dbReference type="EMBL" id="TQM98837.1"/>
    </source>
</evidence>
<accession>A0A543KUY0</accession>
<feature type="domain" description="Rhodanese" evidence="1">
    <location>
        <begin position="317"/>
        <end position="401"/>
    </location>
</feature>
<reference evidence="2 3" key="1">
    <citation type="submission" date="2019-06" db="EMBL/GenBank/DDBJ databases">
        <title>Sequencing the genomes of 1000 actinobacteria strains.</title>
        <authorList>
            <person name="Klenk H.-P."/>
        </authorList>
    </citation>
    <scope>NUCLEOTIDE SEQUENCE [LARGE SCALE GENOMIC DNA]</scope>
    <source>
        <strain evidence="2 3">DSM 20427</strain>
    </source>
</reference>
<dbReference type="GO" id="GO:0004792">
    <property type="term" value="F:thiosulfate-cyanide sulfurtransferase activity"/>
    <property type="evidence" value="ECO:0007669"/>
    <property type="project" value="TreeGrafter"/>
</dbReference>
<evidence type="ECO:0000313" key="3">
    <source>
        <dbReference type="Proteomes" id="UP000319804"/>
    </source>
</evidence>
<dbReference type="SUPFAM" id="SSF69572">
    <property type="entry name" value="Activating enzymes of the ubiquitin-like proteins"/>
    <property type="match status" value="1"/>
</dbReference>
<proteinExistence type="predicted"/>
<gene>
    <name evidence="2" type="ORF">FHX68_1552</name>
</gene>
<keyword evidence="2" id="KW-0548">Nucleotidyltransferase</keyword>
<protein>
    <submittedName>
        <fullName evidence="2">Adenylyltransferase/sulfurtransferase</fullName>
    </submittedName>
</protein>
<keyword evidence="2" id="KW-0808">Transferase</keyword>
<organism evidence="2 3">
    <name type="scientific">Microbacterium lacticum</name>
    <dbReference type="NCBI Taxonomy" id="33885"/>
    <lineage>
        <taxon>Bacteria</taxon>
        <taxon>Bacillati</taxon>
        <taxon>Actinomycetota</taxon>
        <taxon>Actinomycetes</taxon>
        <taxon>Micrococcales</taxon>
        <taxon>Microbacteriaceae</taxon>
        <taxon>Microbacterium</taxon>
    </lineage>
</organism>
<sequence>MRNAVPDAPRRAAANTHGIPATAAPGAAYAGTVPLPPLVEPVAALSDAERARTARHASLRGLGETGQRRLAAAHVAVIGAGGLGSPVILALSAAGVGTLTVIDDDVVDASNLQRQVLHRHADVGADKVASAVRAAAGLSPETTVIAVRERLTADNAQRLLAGADIVVDGSDSFATRGLVAAATEALGVPLVWGVLQEFHAQVTVFWSAPPEGVPAVRLSDLHPPDAVGEPPSCAVVGVLGALCLQVGGLMAIETIKLIAGLGEPLLGRVVVIDALSGTQREVPLAAADAAPVTAAPMAAAAPPEIAELTAGEMLAAQEAGATLLDVREPWETESGIVAGSVVIPLGDFLDDPGLLDEHRDDDGPVVVICAHGIRARTAAEVLQTRGIDASILTGGLARWQRA</sequence>
<comment type="caution">
    <text evidence="2">The sequence shown here is derived from an EMBL/GenBank/DDBJ whole genome shotgun (WGS) entry which is preliminary data.</text>
</comment>